<reference evidence="2 3" key="1">
    <citation type="submission" date="2019-03" db="EMBL/GenBank/DDBJ databases">
        <title>Genomic Encyclopedia of Type Strains, Phase IV (KMG-IV): sequencing the most valuable type-strain genomes for metagenomic binning, comparative biology and taxonomic classification.</title>
        <authorList>
            <person name="Goeker M."/>
        </authorList>
    </citation>
    <scope>NUCLEOTIDE SEQUENCE [LARGE SCALE GENOMIC DNA]</scope>
    <source>
        <strain evidence="2 3">DSM 24591</strain>
    </source>
</reference>
<feature type="transmembrane region" description="Helical" evidence="1">
    <location>
        <begin position="67"/>
        <end position="86"/>
    </location>
</feature>
<proteinExistence type="predicted"/>
<sequence>MMTLSFRHPVRIAALVYLALMVPPLRQLLESSMTTQMLLQIPLLIGVGFLLPRALPARLQDIISGCNHQGIAGLLLASVVSAFWMLPLELDASVADPLVAAAKYLSVPLLIGLPLALSWPRMGFIVKGVFMLELTATFFRLGWLYLIWPGRLCNTYLLDDQQRLGQYMLWIGGALVLGISVKLLWGRFDSK</sequence>
<dbReference type="AlphaFoldDB" id="A0A4R3M2W1"/>
<keyword evidence="1" id="KW-0472">Membrane</keyword>
<evidence type="ECO:0008006" key="4">
    <source>
        <dbReference type="Google" id="ProtNLM"/>
    </source>
</evidence>
<accession>A0A4R3M2W1</accession>
<dbReference type="Proteomes" id="UP000295525">
    <property type="component" value="Unassembled WGS sequence"/>
</dbReference>
<organism evidence="2 3">
    <name type="scientific">Paralcaligenes ureilyticus</name>
    <dbReference type="NCBI Taxonomy" id="627131"/>
    <lineage>
        <taxon>Bacteria</taxon>
        <taxon>Pseudomonadati</taxon>
        <taxon>Pseudomonadota</taxon>
        <taxon>Betaproteobacteria</taxon>
        <taxon>Burkholderiales</taxon>
        <taxon>Alcaligenaceae</taxon>
        <taxon>Paralcaligenes</taxon>
    </lineage>
</organism>
<feature type="transmembrane region" description="Helical" evidence="1">
    <location>
        <begin position="37"/>
        <end position="55"/>
    </location>
</feature>
<keyword evidence="1" id="KW-0812">Transmembrane</keyword>
<feature type="transmembrane region" description="Helical" evidence="1">
    <location>
        <begin position="129"/>
        <end position="147"/>
    </location>
</feature>
<evidence type="ECO:0000256" key="1">
    <source>
        <dbReference type="SAM" id="Phobius"/>
    </source>
</evidence>
<evidence type="ECO:0000313" key="2">
    <source>
        <dbReference type="EMBL" id="TCT06983.1"/>
    </source>
</evidence>
<dbReference type="OrthoDB" id="2388670at2"/>
<feature type="transmembrane region" description="Helical" evidence="1">
    <location>
        <begin position="98"/>
        <end position="117"/>
    </location>
</feature>
<gene>
    <name evidence="2" type="ORF">EDC26_10738</name>
</gene>
<protein>
    <recommendedName>
        <fullName evidence="4">Transmembrane protein</fullName>
    </recommendedName>
</protein>
<dbReference type="RefSeq" id="WP_132582412.1">
    <property type="nucleotide sequence ID" value="NZ_SMAJ01000007.1"/>
</dbReference>
<dbReference type="EMBL" id="SMAJ01000007">
    <property type="protein sequence ID" value="TCT06983.1"/>
    <property type="molecule type" value="Genomic_DNA"/>
</dbReference>
<keyword evidence="3" id="KW-1185">Reference proteome</keyword>
<keyword evidence="1" id="KW-1133">Transmembrane helix</keyword>
<feature type="transmembrane region" description="Helical" evidence="1">
    <location>
        <begin position="167"/>
        <end position="185"/>
    </location>
</feature>
<name>A0A4R3M2W1_9BURK</name>
<evidence type="ECO:0000313" key="3">
    <source>
        <dbReference type="Proteomes" id="UP000295525"/>
    </source>
</evidence>
<comment type="caution">
    <text evidence="2">The sequence shown here is derived from an EMBL/GenBank/DDBJ whole genome shotgun (WGS) entry which is preliminary data.</text>
</comment>